<proteinExistence type="predicted"/>
<evidence type="ECO:0000313" key="1">
    <source>
        <dbReference type="EMBL" id="AJE83889.1"/>
    </source>
</evidence>
<dbReference type="Proteomes" id="UP000031523">
    <property type="component" value="Chromosome"/>
</dbReference>
<accession>A0A0B5EQM0</accession>
<keyword evidence="2" id="KW-1185">Reference proteome</keyword>
<name>A0A0B5EQM0_STRA4</name>
<gene>
    <name evidence="1" type="ORF">SLNWT_3513</name>
</gene>
<protein>
    <submittedName>
        <fullName evidence="1">Uncharacterized protein</fullName>
    </submittedName>
</protein>
<dbReference type="AlphaFoldDB" id="A0A0B5EQM0"/>
<reference evidence="1 2" key="1">
    <citation type="submission" date="2015-01" db="EMBL/GenBank/DDBJ databases">
        <title>Enhanced salinomycin production by adjusting the supply of polyketide extender units in Streptomyce albus DSM 41398.</title>
        <authorList>
            <person name="Lu C."/>
        </authorList>
    </citation>
    <scope>NUCLEOTIDE SEQUENCE [LARGE SCALE GENOMIC DNA]</scope>
    <source>
        <strain evidence="2">ATCC 21838 / DSM 41398 / FERM P-419 / JCM 4703 / NBRC 107858</strain>
    </source>
</reference>
<evidence type="ECO:0000313" key="2">
    <source>
        <dbReference type="Proteomes" id="UP000031523"/>
    </source>
</evidence>
<dbReference type="KEGG" id="sals:SLNWT_3513"/>
<sequence>MPRGGVGRRRGEVHGRAQLGFGRAQEGHAVTGASVSPGVGGVVEAVRGWSRPRAPVSCAVSGLLVRVNGPQ</sequence>
<organism evidence="1 2">
    <name type="scientific">Streptomyces albus (strain ATCC 21838 / DSM 41398 / FERM P-419 / JCM 4703 / NBRC 107858)</name>
    <dbReference type="NCBI Taxonomy" id="1081613"/>
    <lineage>
        <taxon>Bacteria</taxon>
        <taxon>Bacillati</taxon>
        <taxon>Actinomycetota</taxon>
        <taxon>Actinomycetes</taxon>
        <taxon>Kitasatosporales</taxon>
        <taxon>Streptomycetaceae</taxon>
        <taxon>Streptomyces</taxon>
    </lineage>
</organism>
<dbReference type="EMBL" id="CP010519">
    <property type="protein sequence ID" value="AJE83889.1"/>
    <property type="molecule type" value="Genomic_DNA"/>
</dbReference>